<dbReference type="InterPro" id="IPR013154">
    <property type="entry name" value="ADH-like_N"/>
</dbReference>
<dbReference type="Pfam" id="PF08240">
    <property type="entry name" value="ADH_N"/>
    <property type="match status" value="1"/>
</dbReference>
<dbReference type="SUPFAM" id="SSF50129">
    <property type="entry name" value="GroES-like"/>
    <property type="match status" value="1"/>
</dbReference>
<comment type="similarity">
    <text evidence="4">Belongs to the zinc-containing alcohol dehydrogenase family.</text>
</comment>
<dbReference type="SUPFAM" id="SSF51735">
    <property type="entry name" value="NAD(P)-binding Rossmann-fold domains"/>
    <property type="match status" value="1"/>
</dbReference>
<evidence type="ECO:0000256" key="3">
    <source>
        <dbReference type="ARBA" id="ARBA00023002"/>
    </source>
</evidence>
<reference evidence="6" key="2">
    <citation type="journal article" date="2021" name="PeerJ">
        <title>Extensive microbial diversity within the chicken gut microbiome revealed by metagenomics and culture.</title>
        <authorList>
            <person name="Gilroy R."/>
            <person name="Ravi A."/>
            <person name="Getino M."/>
            <person name="Pursley I."/>
            <person name="Horton D.L."/>
            <person name="Alikhan N.F."/>
            <person name="Baker D."/>
            <person name="Gharbi K."/>
            <person name="Hall N."/>
            <person name="Watson M."/>
            <person name="Adriaenssens E.M."/>
            <person name="Foster-Nyarko E."/>
            <person name="Jarju S."/>
            <person name="Secka A."/>
            <person name="Antonio M."/>
            <person name="Oren A."/>
            <person name="Chaudhuri R.R."/>
            <person name="La Ragione R."/>
            <person name="Hildebrand F."/>
            <person name="Pallen M.J."/>
        </authorList>
    </citation>
    <scope>NUCLEOTIDE SEQUENCE</scope>
    <source>
        <strain evidence="6">CHK190-19873</strain>
    </source>
</reference>
<feature type="domain" description="Enoyl reductase (ER)" evidence="5">
    <location>
        <begin position="7"/>
        <end position="331"/>
    </location>
</feature>
<dbReference type="PANTHER" id="PTHR43401">
    <property type="entry name" value="L-THREONINE 3-DEHYDROGENASE"/>
    <property type="match status" value="1"/>
</dbReference>
<gene>
    <name evidence="6" type="ORF">IAB44_01440</name>
</gene>
<name>A0A9D1ER53_9FIRM</name>
<dbReference type="Proteomes" id="UP000823935">
    <property type="component" value="Unassembled WGS sequence"/>
</dbReference>
<evidence type="ECO:0000259" key="5">
    <source>
        <dbReference type="SMART" id="SM00829"/>
    </source>
</evidence>
<dbReference type="Gene3D" id="3.40.50.720">
    <property type="entry name" value="NAD(P)-binding Rossmann-like Domain"/>
    <property type="match status" value="1"/>
</dbReference>
<organism evidence="6 7">
    <name type="scientific">Candidatus Limivivens intestinipullorum</name>
    <dbReference type="NCBI Taxonomy" id="2840858"/>
    <lineage>
        <taxon>Bacteria</taxon>
        <taxon>Bacillati</taxon>
        <taxon>Bacillota</taxon>
        <taxon>Clostridia</taxon>
        <taxon>Lachnospirales</taxon>
        <taxon>Lachnospiraceae</taxon>
        <taxon>Lachnospiraceae incertae sedis</taxon>
        <taxon>Candidatus Limivivens</taxon>
    </lineage>
</organism>
<evidence type="ECO:0000256" key="4">
    <source>
        <dbReference type="RuleBase" id="RU361277"/>
    </source>
</evidence>
<dbReference type="InterPro" id="IPR002328">
    <property type="entry name" value="ADH_Zn_CS"/>
</dbReference>
<dbReference type="InterPro" id="IPR020843">
    <property type="entry name" value="ER"/>
</dbReference>
<sequence length="337" mass="36239">MRRARLTEVGKIEVETAAPVPEISSGQALVQVKAVGICGTDLHIFKEGRSDVALPRVMGHELSGVVTKIGDGVKNVKPGDRVVMDPVIACGKCRTCRKGHPNVCESVKCFGVQMDGGFQDYIGVDAKLLYPFPETLSFEEAALAEPFSVASNVLARTRVFREDRIVIIGAGTIGLCILQAAKGIGAEVLISDIENKKLERAAAFGADRVVNTREESLEAAAEAFFPGGADVIIDAVGSAALTQSAVDLAAPCARIAVLAFDGKNMEIPPVRITKKELELIGSRMNCGRFPEVLEWMKTRAIRPEQMITAVYPVEEIQRAFEDLASGRGDAVKTIIRF</sequence>
<keyword evidence="3" id="KW-0560">Oxidoreductase</keyword>
<dbReference type="PANTHER" id="PTHR43401:SF2">
    <property type="entry name" value="L-THREONINE 3-DEHYDROGENASE"/>
    <property type="match status" value="1"/>
</dbReference>
<evidence type="ECO:0000313" key="6">
    <source>
        <dbReference type="EMBL" id="HIS30206.1"/>
    </source>
</evidence>
<dbReference type="Gene3D" id="3.90.180.10">
    <property type="entry name" value="Medium-chain alcohol dehydrogenases, catalytic domain"/>
    <property type="match status" value="1"/>
</dbReference>
<protein>
    <submittedName>
        <fullName evidence="6">Alcohol dehydrogenase catalytic domain-containing protein</fullName>
    </submittedName>
</protein>
<keyword evidence="2 4" id="KW-0862">Zinc</keyword>
<dbReference type="GO" id="GO:0016491">
    <property type="term" value="F:oxidoreductase activity"/>
    <property type="evidence" value="ECO:0007669"/>
    <property type="project" value="UniProtKB-KW"/>
</dbReference>
<dbReference type="InterPro" id="IPR050129">
    <property type="entry name" value="Zn_alcohol_dh"/>
</dbReference>
<dbReference type="InterPro" id="IPR011032">
    <property type="entry name" value="GroES-like_sf"/>
</dbReference>
<reference evidence="6" key="1">
    <citation type="submission" date="2020-10" db="EMBL/GenBank/DDBJ databases">
        <authorList>
            <person name="Gilroy R."/>
        </authorList>
    </citation>
    <scope>NUCLEOTIDE SEQUENCE</scope>
    <source>
        <strain evidence="6">CHK190-19873</strain>
    </source>
</reference>
<dbReference type="GO" id="GO:0008270">
    <property type="term" value="F:zinc ion binding"/>
    <property type="evidence" value="ECO:0007669"/>
    <property type="project" value="InterPro"/>
</dbReference>
<dbReference type="EMBL" id="DVIQ01000007">
    <property type="protein sequence ID" value="HIS30206.1"/>
    <property type="molecule type" value="Genomic_DNA"/>
</dbReference>
<evidence type="ECO:0000256" key="1">
    <source>
        <dbReference type="ARBA" id="ARBA00022723"/>
    </source>
</evidence>
<evidence type="ECO:0000256" key="2">
    <source>
        <dbReference type="ARBA" id="ARBA00022833"/>
    </source>
</evidence>
<dbReference type="AlphaFoldDB" id="A0A9D1ER53"/>
<dbReference type="PROSITE" id="PS00059">
    <property type="entry name" value="ADH_ZINC"/>
    <property type="match status" value="1"/>
</dbReference>
<keyword evidence="1 4" id="KW-0479">Metal-binding</keyword>
<dbReference type="SMART" id="SM00829">
    <property type="entry name" value="PKS_ER"/>
    <property type="match status" value="1"/>
</dbReference>
<proteinExistence type="inferred from homology"/>
<accession>A0A9D1ER53</accession>
<comment type="caution">
    <text evidence="6">The sequence shown here is derived from an EMBL/GenBank/DDBJ whole genome shotgun (WGS) entry which is preliminary data.</text>
</comment>
<evidence type="ECO:0000313" key="7">
    <source>
        <dbReference type="Proteomes" id="UP000823935"/>
    </source>
</evidence>
<dbReference type="InterPro" id="IPR013149">
    <property type="entry name" value="ADH-like_C"/>
</dbReference>
<comment type="cofactor">
    <cofactor evidence="4">
        <name>Zn(2+)</name>
        <dbReference type="ChEBI" id="CHEBI:29105"/>
    </cofactor>
</comment>
<dbReference type="Pfam" id="PF00107">
    <property type="entry name" value="ADH_zinc_N"/>
    <property type="match status" value="1"/>
</dbReference>
<dbReference type="InterPro" id="IPR036291">
    <property type="entry name" value="NAD(P)-bd_dom_sf"/>
</dbReference>